<protein>
    <submittedName>
        <fullName evidence="1">Chlorophyll a/b binding domain-containing protein</fullName>
    </submittedName>
</protein>
<keyword evidence="2" id="KW-1185">Reference proteome</keyword>
<organism evidence="1 2">
    <name type="scientific">Chloropicon roscoffensis</name>
    <dbReference type="NCBI Taxonomy" id="1461544"/>
    <lineage>
        <taxon>Eukaryota</taxon>
        <taxon>Viridiplantae</taxon>
        <taxon>Chlorophyta</taxon>
        <taxon>Chloropicophyceae</taxon>
        <taxon>Chloropicales</taxon>
        <taxon>Chloropicaceae</taxon>
        <taxon>Chloropicon</taxon>
    </lineage>
</organism>
<evidence type="ECO:0000313" key="2">
    <source>
        <dbReference type="Proteomes" id="UP001472866"/>
    </source>
</evidence>
<accession>A0AAX4P529</accession>
<dbReference type="EMBL" id="CP151503">
    <property type="protein sequence ID" value="WZN61007.1"/>
    <property type="molecule type" value="Genomic_DNA"/>
</dbReference>
<evidence type="ECO:0000313" key="1">
    <source>
        <dbReference type="EMBL" id="WZN61007.1"/>
    </source>
</evidence>
<dbReference type="SUPFAM" id="SSF103511">
    <property type="entry name" value="Chlorophyll a-b binding protein"/>
    <property type="match status" value="1"/>
</dbReference>
<dbReference type="AlphaFoldDB" id="A0AAX4P529"/>
<reference evidence="1 2" key="1">
    <citation type="submission" date="2024-03" db="EMBL/GenBank/DDBJ databases">
        <title>Complete genome sequence of the green alga Chloropicon roscoffensis RCC1871.</title>
        <authorList>
            <person name="Lemieux C."/>
            <person name="Pombert J.-F."/>
            <person name="Otis C."/>
            <person name="Turmel M."/>
        </authorList>
    </citation>
    <scope>NUCLEOTIDE SEQUENCE [LARGE SCALE GENOMIC DNA]</scope>
    <source>
        <strain evidence="1 2">RCC1871</strain>
    </source>
</reference>
<proteinExistence type="predicted"/>
<sequence length="190" mass="20515">MQMQSRALQKRGVVGLAGQRACGPRLRARRGVLAAASSGSRRRVDVEVEEDVASAWDILGEGLDSVTKFVESLRKEGAPSSSSVAGEGRGDGDIIDTVATYIEEKIAENPRRLPENDNVSKVKPPPGVSIPSQQPNFSNRRVGFTFKAERINSRYAMVGFMAVLLIEAATGRGVLEILGFNIGNGLDLWF</sequence>
<gene>
    <name evidence="1" type="ORF">HKI87_03g25410</name>
</gene>
<dbReference type="Proteomes" id="UP001472866">
    <property type="component" value="Chromosome 03"/>
</dbReference>
<name>A0AAX4P529_9CHLO</name>